<dbReference type="OrthoDB" id="6247699at2759"/>
<evidence type="ECO:0000313" key="3">
    <source>
        <dbReference type="Proteomes" id="UP000748531"/>
    </source>
</evidence>
<dbReference type="AlphaFoldDB" id="A0A8J4SR75"/>
<feature type="compositionally biased region" description="Basic and acidic residues" evidence="1">
    <location>
        <begin position="346"/>
        <end position="356"/>
    </location>
</feature>
<accession>A0A8J4SR75</accession>
<proteinExistence type="predicted"/>
<keyword evidence="3" id="KW-1185">Reference proteome</keyword>
<feature type="compositionally biased region" description="Polar residues" evidence="1">
    <location>
        <begin position="468"/>
        <end position="479"/>
    </location>
</feature>
<comment type="caution">
    <text evidence="2">The sequence shown here is derived from an EMBL/GenBank/DDBJ whole genome shotgun (WGS) entry which is preliminary data.</text>
</comment>
<gene>
    <name evidence="2" type="ORF">PHET_02999</name>
</gene>
<feature type="region of interest" description="Disordered" evidence="1">
    <location>
        <begin position="468"/>
        <end position="505"/>
    </location>
</feature>
<feature type="region of interest" description="Disordered" evidence="1">
    <location>
        <begin position="344"/>
        <end position="423"/>
    </location>
</feature>
<reference evidence="2" key="1">
    <citation type="submission" date="2019-05" db="EMBL/GenBank/DDBJ databases">
        <title>Annotation for the trematode Paragonimus heterotremus.</title>
        <authorList>
            <person name="Choi Y.-J."/>
        </authorList>
    </citation>
    <scope>NUCLEOTIDE SEQUENCE</scope>
    <source>
        <strain evidence="2">LC</strain>
    </source>
</reference>
<name>A0A8J4SR75_9TREM</name>
<evidence type="ECO:0000313" key="2">
    <source>
        <dbReference type="EMBL" id="KAF5403172.1"/>
    </source>
</evidence>
<evidence type="ECO:0000256" key="1">
    <source>
        <dbReference type="SAM" id="MobiDB-lite"/>
    </source>
</evidence>
<sequence>MFAGNSSRKKYIQAQQTNSTIDVSRSYWKTRRNFKFGKANRNISTKSGDLIKPEDRKSQEFSNGSPFTCYTKYNKWQASGTAACYSAKPIEPSKNQTSVSNETNCSYGPTSHIRKLVRSNSVPSSVTHLCSRNLPNLSQVRMKFRERNVRVRNRPQSTPKTSNLVTNAESAGQKWTSISRPNSSSVTCRVREGASRVYGGEGTCHTSKTVGFSETPRSGNHEMPAYRSQSYPSNLSFQLSNRTVSNASWWSKRNKESRLPWFPAGRGGSAVSHHRQFQMFSDRLRITSLLRKVASRTLLNSPHILKRSPQRTFTEVGLENLPAAVSSTRIRDINSVIPHGCWNNPEKADTDGEPTKKTTTRGHVSFPYPSTASPQGPYLSAVGQRYPPIGSRVSRKGGGENSVDKPWVTSSHQDPASNAQSRFGIPQAIRVSNARMFSHNKLAVQHTPRSCSASFLKKESDYMKTEVPNQISEGNSGRKNAQFDGDPGDHVSHKRISSDDSSTLKCNKTVNAGKSDFTSCVSPDPHSVKYYTASARSLTSLDLNVIASCCALDEDKYYLETQQFNIFAPANDSFIGVSGSTASTSQALSLGPVTYASLWDKTVDEATQSEGLSTACINSSPEVNQSGGMLSVLECSQKEPNDTAVTKSRQNLPSLSEETLIHVTDVSDLTDNQYSSLASKINSIVCGEDMSLNISWKTNDELEALELSKTSTRSSVFDKEVSHIDSPQLVATLKDESPFFLLSDGDCDMSHRFSGDTGEVYRAVSESPHSNYHRHSLFPSPTSSVQNNIIHDPVESKLSEPQTYRTNIDSVTANAGEEQSPLILDHGRRCFLRKIKRSVRSLSNGRKKTLIPQS</sequence>
<dbReference type="EMBL" id="LUCH01001383">
    <property type="protein sequence ID" value="KAF5403172.1"/>
    <property type="molecule type" value="Genomic_DNA"/>
</dbReference>
<protein>
    <submittedName>
        <fullName evidence="2">Uncharacterized protein</fullName>
    </submittedName>
</protein>
<feature type="compositionally biased region" description="Polar residues" evidence="1">
    <location>
        <begin position="408"/>
        <end position="421"/>
    </location>
</feature>
<feature type="region of interest" description="Disordered" evidence="1">
    <location>
        <begin position="151"/>
        <end position="183"/>
    </location>
</feature>
<dbReference type="Proteomes" id="UP000748531">
    <property type="component" value="Unassembled WGS sequence"/>
</dbReference>
<feature type="compositionally biased region" description="Polar residues" evidence="1">
    <location>
        <begin position="154"/>
        <end position="183"/>
    </location>
</feature>
<organism evidence="2 3">
    <name type="scientific">Paragonimus heterotremus</name>
    <dbReference type="NCBI Taxonomy" id="100268"/>
    <lineage>
        <taxon>Eukaryota</taxon>
        <taxon>Metazoa</taxon>
        <taxon>Spiralia</taxon>
        <taxon>Lophotrochozoa</taxon>
        <taxon>Platyhelminthes</taxon>
        <taxon>Trematoda</taxon>
        <taxon>Digenea</taxon>
        <taxon>Plagiorchiida</taxon>
        <taxon>Troglotremata</taxon>
        <taxon>Troglotrematidae</taxon>
        <taxon>Paragonimus</taxon>
    </lineage>
</organism>